<dbReference type="EMBL" id="CP000774">
    <property type="protein sequence ID" value="ABS62915.1"/>
    <property type="molecule type" value="Genomic_DNA"/>
</dbReference>
<keyword evidence="2" id="KW-1185">Reference proteome</keyword>
<evidence type="ECO:0000313" key="1">
    <source>
        <dbReference type="EMBL" id="ABS62915.1"/>
    </source>
</evidence>
<evidence type="ECO:0000313" key="2">
    <source>
        <dbReference type="Proteomes" id="UP000006377"/>
    </source>
</evidence>
<protein>
    <submittedName>
        <fullName evidence="1">Uncharacterized protein</fullName>
    </submittedName>
</protein>
<gene>
    <name evidence="1" type="ordered locus">Plav_1295</name>
</gene>
<dbReference type="HOGENOM" id="CLU_1353303_0_0_5"/>
<dbReference type="KEGG" id="pla:Plav_1295"/>
<proteinExistence type="predicted"/>
<dbReference type="RefSeq" id="WP_012110189.1">
    <property type="nucleotide sequence ID" value="NC_009719.1"/>
</dbReference>
<sequence length="212" mass="22974">MTASTMSRNFDQDGSEYSSISDADLTALEAEIPVLAGLRSFAEEAANMPWFSKLGRPLDREVRALARSYLDGLGFPDAEPARLRDWIEAADAAMSLDIDPAHWEAEEGLRASLIGDALEILSEDAMNIAMTHVSSLLADQIGIAVRNAADFWEVEDEELLNAAAGAALQTAHGAALTLIVGTEDDHPFRRKFALFTRGRWPVGVAGLTLNIF</sequence>
<dbReference type="eggNOG" id="ENOG5032AAZ">
    <property type="taxonomic scope" value="Bacteria"/>
</dbReference>
<name>A7HSN2_PARL1</name>
<dbReference type="Proteomes" id="UP000006377">
    <property type="component" value="Chromosome"/>
</dbReference>
<accession>A7HSN2</accession>
<dbReference type="AlphaFoldDB" id="A7HSN2"/>
<organism evidence="1 2">
    <name type="scientific">Parvibaculum lavamentivorans (strain DS-1 / DSM 13023 / NCIMB 13966)</name>
    <dbReference type="NCBI Taxonomy" id="402881"/>
    <lineage>
        <taxon>Bacteria</taxon>
        <taxon>Pseudomonadati</taxon>
        <taxon>Pseudomonadota</taxon>
        <taxon>Alphaproteobacteria</taxon>
        <taxon>Hyphomicrobiales</taxon>
        <taxon>Parvibaculaceae</taxon>
        <taxon>Parvibaculum</taxon>
    </lineage>
</organism>
<reference evidence="1 2" key="1">
    <citation type="journal article" date="2011" name="Stand. Genomic Sci.">
        <title>Complete genome sequence of Parvibaculum lavamentivorans type strain (DS-1(T)).</title>
        <authorList>
            <person name="Schleheck D."/>
            <person name="Weiss M."/>
            <person name="Pitluck S."/>
            <person name="Bruce D."/>
            <person name="Land M.L."/>
            <person name="Han S."/>
            <person name="Saunders E."/>
            <person name="Tapia R."/>
            <person name="Detter C."/>
            <person name="Brettin T."/>
            <person name="Han J."/>
            <person name="Woyke T."/>
            <person name="Goodwin L."/>
            <person name="Pennacchio L."/>
            <person name="Nolan M."/>
            <person name="Cook A.M."/>
            <person name="Kjelleberg S."/>
            <person name="Thomas T."/>
        </authorList>
    </citation>
    <scope>NUCLEOTIDE SEQUENCE [LARGE SCALE GENOMIC DNA]</scope>
    <source>
        <strain evidence="2">DS-1 / DSM 13023 / NCIMB 13966</strain>
    </source>
</reference>